<proteinExistence type="predicted"/>
<gene>
    <name evidence="1" type="ORF">CY0110_18462</name>
</gene>
<dbReference type="Proteomes" id="UP000003781">
    <property type="component" value="Unassembled WGS sequence"/>
</dbReference>
<evidence type="ECO:0000313" key="2">
    <source>
        <dbReference type="Proteomes" id="UP000003781"/>
    </source>
</evidence>
<evidence type="ECO:0000313" key="1">
    <source>
        <dbReference type="EMBL" id="EAZ93806.1"/>
    </source>
</evidence>
<dbReference type="AlphaFoldDB" id="A3IJ24"/>
<name>A3IJ24_9CHRO</name>
<reference evidence="1 2" key="1">
    <citation type="submission" date="2007-03" db="EMBL/GenBank/DDBJ databases">
        <authorList>
            <person name="Stal L."/>
            <person name="Ferriera S."/>
            <person name="Johnson J."/>
            <person name="Kravitz S."/>
            <person name="Beeson K."/>
            <person name="Sutton G."/>
            <person name="Rogers Y.-H."/>
            <person name="Friedman R."/>
            <person name="Frazier M."/>
            <person name="Venter J.C."/>
        </authorList>
    </citation>
    <scope>NUCLEOTIDE SEQUENCE [LARGE SCALE GENOMIC DNA]</scope>
    <source>
        <strain evidence="1 2">CCY0110</strain>
    </source>
</reference>
<organism evidence="1 2">
    <name type="scientific">Crocosphaera chwakensis CCY0110</name>
    <dbReference type="NCBI Taxonomy" id="391612"/>
    <lineage>
        <taxon>Bacteria</taxon>
        <taxon>Bacillati</taxon>
        <taxon>Cyanobacteriota</taxon>
        <taxon>Cyanophyceae</taxon>
        <taxon>Oscillatoriophycideae</taxon>
        <taxon>Chroococcales</taxon>
        <taxon>Aphanothecaceae</taxon>
        <taxon>Crocosphaera</taxon>
        <taxon>Crocosphaera chwakensis</taxon>
    </lineage>
</organism>
<accession>A3IJ24</accession>
<comment type="caution">
    <text evidence="1">The sequence shown here is derived from an EMBL/GenBank/DDBJ whole genome shotgun (WGS) entry which is preliminary data.</text>
</comment>
<protein>
    <submittedName>
        <fullName evidence="1">Uncharacterized protein</fullName>
    </submittedName>
</protein>
<keyword evidence="2" id="KW-1185">Reference proteome</keyword>
<dbReference type="EMBL" id="AAXW01000002">
    <property type="protein sequence ID" value="EAZ93806.1"/>
    <property type="molecule type" value="Genomic_DNA"/>
</dbReference>
<sequence length="33" mass="3654">MAMRTTEPIALKFPVLAQGEQEIIPVFVVVAVR</sequence>